<evidence type="ECO:0000256" key="2">
    <source>
        <dbReference type="ARBA" id="ARBA00022840"/>
    </source>
</evidence>
<accession>A0A0D2D9A1</accession>
<dbReference type="GeneID" id="25325283"/>
<evidence type="ECO:0000259" key="3">
    <source>
        <dbReference type="Pfam" id="PF00176"/>
    </source>
</evidence>
<dbReference type="STRING" id="348802.A0A0D2D9A1"/>
<gene>
    <name evidence="4" type="ORF">PV05_03375</name>
</gene>
<evidence type="ECO:0000256" key="1">
    <source>
        <dbReference type="ARBA" id="ARBA00022741"/>
    </source>
</evidence>
<dbReference type="EMBL" id="KN847318">
    <property type="protein sequence ID" value="KIW58882.1"/>
    <property type="molecule type" value="Genomic_DNA"/>
</dbReference>
<organism evidence="4 5">
    <name type="scientific">Exophiala xenobiotica</name>
    <dbReference type="NCBI Taxonomy" id="348802"/>
    <lineage>
        <taxon>Eukaryota</taxon>
        <taxon>Fungi</taxon>
        <taxon>Dikarya</taxon>
        <taxon>Ascomycota</taxon>
        <taxon>Pezizomycotina</taxon>
        <taxon>Eurotiomycetes</taxon>
        <taxon>Chaetothyriomycetidae</taxon>
        <taxon>Chaetothyriales</taxon>
        <taxon>Herpotrichiellaceae</taxon>
        <taxon>Exophiala</taxon>
    </lineage>
</organism>
<dbReference type="SUPFAM" id="SSF52540">
    <property type="entry name" value="P-loop containing nucleoside triphosphate hydrolases"/>
    <property type="match status" value="1"/>
</dbReference>
<reference evidence="4 5" key="1">
    <citation type="submission" date="2015-01" db="EMBL/GenBank/DDBJ databases">
        <title>The Genome Sequence of Exophiala xenobiotica CBS118157.</title>
        <authorList>
            <consortium name="The Broad Institute Genomics Platform"/>
            <person name="Cuomo C."/>
            <person name="de Hoog S."/>
            <person name="Gorbushina A."/>
            <person name="Stielow B."/>
            <person name="Teixiera M."/>
            <person name="Abouelleil A."/>
            <person name="Chapman S.B."/>
            <person name="Priest M."/>
            <person name="Young S.K."/>
            <person name="Wortman J."/>
            <person name="Nusbaum C."/>
            <person name="Birren B."/>
        </authorList>
    </citation>
    <scope>NUCLEOTIDE SEQUENCE [LARGE SCALE GENOMIC DNA]</scope>
    <source>
        <strain evidence="4 5">CBS 118157</strain>
    </source>
</reference>
<proteinExistence type="predicted"/>
<evidence type="ECO:0000313" key="4">
    <source>
        <dbReference type="EMBL" id="KIW58882.1"/>
    </source>
</evidence>
<dbReference type="Pfam" id="PF00176">
    <property type="entry name" value="SNF2-rel_dom"/>
    <property type="match status" value="1"/>
</dbReference>
<evidence type="ECO:0000313" key="5">
    <source>
        <dbReference type="Proteomes" id="UP000054342"/>
    </source>
</evidence>
<dbReference type="RefSeq" id="XP_013319466.1">
    <property type="nucleotide sequence ID" value="XM_013464012.1"/>
</dbReference>
<name>A0A0D2D9A1_9EURO</name>
<keyword evidence="2" id="KW-0067">ATP-binding</keyword>
<dbReference type="AlphaFoldDB" id="A0A0D2D9A1"/>
<dbReference type="InterPro" id="IPR000330">
    <property type="entry name" value="SNF2_N"/>
</dbReference>
<dbReference type="Proteomes" id="UP000054342">
    <property type="component" value="Unassembled WGS sequence"/>
</dbReference>
<dbReference type="HOGENOM" id="CLU_891462_0_0_1"/>
<protein>
    <recommendedName>
        <fullName evidence="3">SNF2 N-terminal domain-containing protein</fullName>
    </recommendedName>
</protein>
<dbReference type="OrthoDB" id="4161342at2759"/>
<feature type="domain" description="SNF2 N-terminal" evidence="3">
    <location>
        <begin position="36"/>
        <end position="283"/>
    </location>
</feature>
<sequence>MHCRQSSSDYVQPQDALCPSHSKSPIAYYYQEHSVTRRMRLEPLPGASLVLVPASLLGNWHSEWKELKVSTTTSVRLRIQHHDFEDLMLTEEEMSSLLVPAQENLDHPERSRPIPSTISAEALIVVTSVQSYKTRLQIWYDRRSKTGKSYSGDPHWGRILRDESHVTPNYAAQFYQIVKSHMSGRREPPSVVIITATPALRNGVCDMLGSVKTINLVSPEISRHPECRHFADPTLLDSLGERYRQLRESEKQSGAYLDEDKEEVIGTVRALWAAYCLRRRVETRQNGKLLTDIPPLECYDVQCPTRRVSASH</sequence>
<keyword evidence="1" id="KW-0547">Nucleotide-binding</keyword>
<dbReference type="GO" id="GO:0005524">
    <property type="term" value="F:ATP binding"/>
    <property type="evidence" value="ECO:0007669"/>
    <property type="project" value="InterPro"/>
</dbReference>
<keyword evidence="5" id="KW-1185">Reference proteome</keyword>
<dbReference type="InterPro" id="IPR027417">
    <property type="entry name" value="P-loop_NTPase"/>
</dbReference>
<dbReference type="Gene3D" id="3.40.50.300">
    <property type="entry name" value="P-loop containing nucleotide triphosphate hydrolases"/>
    <property type="match status" value="1"/>
</dbReference>